<dbReference type="InterPro" id="IPR012338">
    <property type="entry name" value="Beta-lactam/transpept-like"/>
</dbReference>
<dbReference type="Gene3D" id="3.40.710.10">
    <property type="entry name" value="DD-peptidase/beta-lactamase superfamily"/>
    <property type="match status" value="1"/>
</dbReference>
<dbReference type="PANTHER" id="PTHR43283">
    <property type="entry name" value="BETA-LACTAMASE-RELATED"/>
    <property type="match status" value="1"/>
</dbReference>
<protein>
    <submittedName>
        <fullName evidence="3">Beta-lactamase family protein</fullName>
    </submittedName>
</protein>
<dbReference type="AlphaFoldDB" id="A0A9X1MQH0"/>
<proteinExistence type="predicted"/>
<dbReference type="InterPro" id="IPR001466">
    <property type="entry name" value="Beta-lactam-related"/>
</dbReference>
<reference evidence="3" key="1">
    <citation type="submission" date="2021-11" db="EMBL/GenBank/DDBJ databases">
        <title>Genome sequence.</title>
        <authorList>
            <person name="Sun Q."/>
        </authorList>
    </citation>
    <scope>NUCLEOTIDE SEQUENCE</scope>
    <source>
        <strain evidence="3">JC732</strain>
    </source>
</reference>
<name>A0A9X1MQH0_9BACT</name>
<accession>A0A9X1MQH0</accession>
<keyword evidence="1" id="KW-0732">Signal</keyword>
<feature type="signal peptide" evidence="1">
    <location>
        <begin position="1"/>
        <end position="23"/>
    </location>
</feature>
<sequence length="367" mass="40540">MKRISPLVAFALVAFVSAGFALAQEKNLSTSALPRSTPEAEGVSSKGIQAFIEAADKDVNSMHSFMLVRHGKVVAEAWWVPEAAEKPHVLWSLSKSFTSTAVGLAIADGKLSLDDKVVKFFPDLTPEDASENLQAMTIRDLLTMSAGHHDELNWREQPHWAAAFLKHPVPHQPGSHFRYNTPATYMLSVIVQKVTGETVLEYLTPRLFQPLGIATPVWEKSPQGESIGGYGLYLKTEDIAKFGQLYLQKGNWNGKQILPAEWIAKATSKQVSNGDNPESDWNQGYGFQFWRCRHNAFRGDGKDGQFCIVMPDQDAVVAITAHTGNMQAELNVVWDHLLPALHEEALPADEKSLAELKATIANLKAKR</sequence>
<dbReference type="SUPFAM" id="SSF56601">
    <property type="entry name" value="beta-lactamase/transpeptidase-like"/>
    <property type="match status" value="1"/>
</dbReference>
<dbReference type="InterPro" id="IPR050789">
    <property type="entry name" value="Diverse_Enzym_Activities"/>
</dbReference>
<dbReference type="Pfam" id="PF00144">
    <property type="entry name" value="Beta-lactamase"/>
    <property type="match status" value="1"/>
</dbReference>
<gene>
    <name evidence="3" type="ORF">LOC68_21090</name>
</gene>
<evidence type="ECO:0000313" key="4">
    <source>
        <dbReference type="Proteomes" id="UP001139103"/>
    </source>
</evidence>
<dbReference type="Proteomes" id="UP001139103">
    <property type="component" value="Unassembled WGS sequence"/>
</dbReference>
<comment type="caution">
    <text evidence="3">The sequence shown here is derived from an EMBL/GenBank/DDBJ whole genome shotgun (WGS) entry which is preliminary data.</text>
</comment>
<dbReference type="PANTHER" id="PTHR43283:SF7">
    <property type="entry name" value="BETA-LACTAMASE-RELATED DOMAIN-CONTAINING PROTEIN"/>
    <property type="match status" value="1"/>
</dbReference>
<dbReference type="RefSeq" id="WP_230222411.1">
    <property type="nucleotide sequence ID" value="NZ_JAJKFT010000010.1"/>
</dbReference>
<evidence type="ECO:0000256" key="1">
    <source>
        <dbReference type="SAM" id="SignalP"/>
    </source>
</evidence>
<keyword evidence="4" id="KW-1185">Reference proteome</keyword>
<evidence type="ECO:0000259" key="2">
    <source>
        <dbReference type="Pfam" id="PF00144"/>
    </source>
</evidence>
<feature type="domain" description="Beta-lactamase-related" evidence="2">
    <location>
        <begin position="64"/>
        <end position="325"/>
    </location>
</feature>
<organism evidence="3 4">
    <name type="scientific">Blastopirellula sediminis</name>
    <dbReference type="NCBI Taxonomy" id="2894196"/>
    <lineage>
        <taxon>Bacteria</taxon>
        <taxon>Pseudomonadati</taxon>
        <taxon>Planctomycetota</taxon>
        <taxon>Planctomycetia</taxon>
        <taxon>Pirellulales</taxon>
        <taxon>Pirellulaceae</taxon>
        <taxon>Blastopirellula</taxon>
    </lineage>
</organism>
<feature type="chain" id="PRO_5040770884" evidence="1">
    <location>
        <begin position="24"/>
        <end position="367"/>
    </location>
</feature>
<evidence type="ECO:0000313" key="3">
    <source>
        <dbReference type="EMBL" id="MCC9630894.1"/>
    </source>
</evidence>
<dbReference type="EMBL" id="JAJKFT010000010">
    <property type="protein sequence ID" value="MCC9630894.1"/>
    <property type="molecule type" value="Genomic_DNA"/>
</dbReference>